<name>A0A2D0NIV6_FLAN2</name>
<dbReference type="AlphaFoldDB" id="A0A2D0NIV6"/>
<evidence type="ECO:0000256" key="1">
    <source>
        <dbReference type="ARBA" id="ARBA00010876"/>
    </source>
</evidence>
<dbReference type="EMBL" id="PDUD01000001">
    <property type="protein sequence ID" value="PHN08435.1"/>
    <property type="molecule type" value="Genomic_DNA"/>
</dbReference>
<dbReference type="PANTHER" id="PTHR21600">
    <property type="entry name" value="MITOCHONDRIAL RNA PSEUDOURIDINE SYNTHASE"/>
    <property type="match status" value="1"/>
</dbReference>
<dbReference type="PANTHER" id="PTHR21600:SF44">
    <property type="entry name" value="RIBOSOMAL LARGE SUBUNIT PSEUDOURIDINE SYNTHASE D"/>
    <property type="match status" value="1"/>
</dbReference>
<dbReference type="OrthoDB" id="9807829at2"/>
<dbReference type="Gene3D" id="3.30.2350.10">
    <property type="entry name" value="Pseudouridine synthase"/>
    <property type="match status" value="1"/>
</dbReference>
<dbReference type="GO" id="GO:0140098">
    <property type="term" value="F:catalytic activity, acting on RNA"/>
    <property type="evidence" value="ECO:0007669"/>
    <property type="project" value="UniProtKB-ARBA"/>
</dbReference>
<dbReference type="SUPFAM" id="SSF55120">
    <property type="entry name" value="Pseudouridine synthase"/>
    <property type="match status" value="1"/>
</dbReference>
<proteinExistence type="inferred from homology"/>
<keyword evidence="2" id="KW-0413">Isomerase</keyword>
<dbReference type="Pfam" id="PF00849">
    <property type="entry name" value="PseudoU_synth_2"/>
    <property type="match status" value="1"/>
</dbReference>
<comment type="similarity">
    <text evidence="1">Belongs to the pseudouridine synthase RluA family.</text>
</comment>
<evidence type="ECO:0000313" key="5">
    <source>
        <dbReference type="Proteomes" id="UP000223913"/>
    </source>
</evidence>
<protein>
    <submittedName>
        <fullName evidence="4">RNA pseudouridine synthase</fullName>
    </submittedName>
</protein>
<evidence type="ECO:0000256" key="2">
    <source>
        <dbReference type="ARBA" id="ARBA00023235"/>
    </source>
</evidence>
<organism evidence="4 5">
    <name type="scientific">Flavilitoribacter nigricans (strain ATCC 23147 / DSM 23189 / NBRC 102662 / NCIMB 1420 / SS-2)</name>
    <name type="common">Lewinella nigricans</name>
    <dbReference type="NCBI Taxonomy" id="1122177"/>
    <lineage>
        <taxon>Bacteria</taxon>
        <taxon>Pseudomonadati</taxon>
        <taxon>Bacteroidota</taxon>
        <taxon>Saprospiria</taxon>
        <taxon>Saprospirales</taxon>
        <taxon>Lewinellaceae</taxon>
        <taxon>Flavilitoribacter</taxon>
    </lineage>
</organism>
<dbReference type="InterPro" id="IPR020103">
    <property type="entry name" value="PsdUridine_synth_cat_dom_sf"/>
</dbReference>
<dbReference type="PROSITE" id="PS01129">
    <property type="entry name" value="PSI_RLU"/>
    <property type="match status" value="1"/>
</dbReference>
<dbReference type="GO" id="GO:0003723">
    <property type="term" value="F:RNA binding"/>
    <property type="evidence" value="ECO:0007669"/>
    <property type="project" value="InterPro"/>
</dbReference>
<dbReference type="InterPro" id="IPR006224">
    <property type="entry name" value="PsdUridine_synth_RluA-like_CS"/>
</dbReference>
<evidence type="ECO:0000313" key="4">
    <source>
        <dbReference type="EMBL" id="PHN08435.1"/>
    </source>
</evidence>
<dbReference type="RefSeq" id="WP_099148027.1">
    <property type="nucleotide sequence ID" value="NZ_PDUD01000001.1"/>
</dbReference>
<feature type="domain" description="Pseudouridine synthase RsuA/RluA-like" evidence="3">
    <location>
        <begin position="11"/>
        <end position="165"/>
    </location>
</feature>
<dbReference type="InterPro" id="IPR050188">
    <property type="entry name" value="RluA_PseudoU_synthase"/>
</dbReference>
<dbReference type="CDD" id="cd02869">
    <property type="entry name" value="PseudoU_synth_RluA_like"/>
    <property type="match status" value="1"/>
</dbReference>
<dbReference type="Proteomes" id="UP000223913">
    <property type="component" value="Unassembled WGS sequence"/>
</dbReference>
<sequence length="216" mass="24630">MQPVILLETHQYLVLHKPHGLNVERLPQGFPSVEEWVHQYQVRQGVKKPYTGIVHRLDRPVSGALIVAKKKSALKVLNEQFRERQVQKFYVARVSHRPPDHQAELIHWIEKDQLNKRAIAHEHPRKKAIKSRLHYEIMQEEADSLLLLVKPITGKFHQIRVQLASIGCPIVGDSKYGSAVSFQKDGIALHARRIIFTDPLSGNRVDVEAPCGFCGA</sequence>
<comment type="caution">
    <text evidence="4">The sequence shown here is derived from an EMBL/GenBank/DDBJ whole genome shotgun (WGS) entry which is preliminary data.</text>
</comment>
<keyword evidence="5" id="KW-1185">Reference proteome</keyword>
<dbReference type="GO" id="GO:0000455">
    <property type="term" value="P:enzyme-directed rRNA pseudouridine synthesis"/>
    <property type="evidence" value="ECO:0007669"/>
    <property type="project" value="TreeGrafter"/>
</dbReference>
<dbReference type="InterPro" id="IPR006145">
    <property type="entry name" value="PsdUridine_synth_RsuA/RluA"/>
</dbReference>
<dbReference type="GO" id="GO:0009982">
    <property type="term" value="F:pseudouridine synthase activity"/>
    <property type="evidence" value="ECO:0007669"/>
    <property type="project" value="InterPro"/>
</dbReference>
<gene>
    <name evidence="4" type="ORF">CRP01_00545</name>
</gene>
<evidence type="ECO:0000259" key="3">
    <source>
        <dbReference type="Pfam" id="PF00849"/>
    </source>
</evidence>
<reference evidence="4 5" key="1">
    <citation type="submission" date="2017-10" db="EMBL/GenBank/DDBJ databases">
        <title>The draft genome sequence of Lewinella nigricans NBRC 102662.</title>
        <authorList>
            <person name="Wang K."/>
        </authorList>
    </citation>
    <scope>NUCLEOTIDE SEQUENCE [LARGE SCALE GENOMIC DNA]</scope>
    <source>
        <strain evidence="4 5">NBRC 102662</strain>
    </source>
</reference>
<accession>A0A2D0NIV6</accession>